<dbReference type="EC" id="2.1.1.320" evidence="7"/>
<evidence type="ECO:0000313" key="8">
    <source>
        <dbReference type="EMBL" id="EEC44958.1"/>
    </source>
</evidence>
<dbReference type="OrthoDB" id="438553at2759"/>
<sequence>NIIGPQGDFVTAPEMSQVFGECLGIWFYDQHKKLQKAKADGKRLDWQWLECGPGKGTLVSDLLRFACYGKIRHEFGATCKHVHLVESSPILRQVQKETLQRDLRDVAELEFVEESGIPENRNPNAVQVHWHDSFASFRAWQKQSTSRLTTYAVGQEFLDALPTYQFEKTADGTWRERLIDVALKHLPNAKKPRLRIVLAPLVTVPLKTLLQVDGDGRMLNEPNFAQTGSVVEVSPEAILLVKDVATLVDEQGGAALFIDYGQEGSADTIRAFAKHEQVHFLSRPGQVDLTADVDFSALKHAVNALQTRHQTRAFGPVGQGHFLMSMGASDRVLQLIERDSTTDKEADDL</sequence>
<evidence type="ECO:0000256" key="4">
    <source>
        <dbReference type="ARBA" id="ARBA00022679"/>
    </source>
</evidence>
<dbReference type="Pfam" id="PF02636">
    <property type="entry name" value="Methyltransf_28"/>
    <property type="match status" value="1"/>
</dbReference>
<dbReference type="GO" id="GO:0035243">
    <property type="term" value="F:protein-arginine omega-N symmetric methyltransferase activity"/>
    <property type="evidence" value="ECO:0007669"/>
    <property type="project" value="UniProtKB-EC"/>
</dbReference>
<keyword evidence="9" id="KW-1185">Reference proteome</keyword>
<dbReference type="STRING" id="556484.B7G9I1"/>
<protein>
    <recommendedName>
        <fullName evidence="7">Protein arginine methyltransferase NDUFAF7</fullName>
        <ecNumber evidence="7">2.1.1.320</ecNumber>
    </recommendedName>
</protein>
<dbReference type="InterPro" id="IPR029063">
    <property type="entry name" value="SAM-dependent_MTases_sf"/>
</dbReference>
<dbReference type="GO" id="GO:0005739">
    <property type="term" value="C:mitochondrion"/>
    <property type="evidence" value="ECO:0007669"/>
    <property type="project" value="UniProtKB-SubCell"/>
</dbReference>
<evidence type="ECO:0000256" key="5">
    <source>
        <dbReference type="ARBA" id="ARBA00023128"/>
    </source>
</evidence>
<comment type="similarity">
    <text evidence="2 7">Belongs to the NDUFAF7 family.</text>
</comment>
<dbReference type="PaxDb" id="2850-Phatr15641"/>
<keyword evidence="3 7" id="KW-0489">Methyltransferase</keyword>
<evidence type="ECO:0000256" key="6">
    <source>
        <dbReference type="ARBA" id="ARBA00048612"/>
    </source>
</evidence>
<dbReference type="RefSeq" id="XP_002183776.1">
    <property type="nucleotide sequence ID" value="XM_002183740.1"/>
</dbReference>
<dbReference type="InterPro" id="IPR038375">
    <property type="entry name" value="NDUFAF7_sf"/>
</dbReference>
<reference evidence="9" key="2">
    <citation type="submission" date="2008-08" db="EMBL/GenBank/DDBJ databases">
        <authorList>
            <consortium name="Diatom Consortium"/>
            <person name="Grigoriev I."/>
            <person name="Grimwood J."/>
            <person name="Kuo A."/>
            <person name="Otillar R.P."/>
            <person name="Salamov A."/>
            <person name="Detter J.C."/>
            <person name="Lindquist E."/>
            <person name="Shapiro H."/>
            <person name="Lucas S."/>
            <person name="Glavina del Rio T."/>
            <person name="Pitluck S."/>
            <person name="Rokhsar D."/>
            <person name="Bowler C."/>
        </authorList>
    </citation>
    <scope>GENOME REANNOTATION</scope>
    <source>
        <strain evidence="9">CCAP 1055/1</strain>
    </source>
</reference>
<organism evidence="8 9">
    <name type="scientific">Phaeodactylum tricornutum (strain CCAP 1055/1)</name>
    <dbReference type="NCBI Taxonomy" id="556484"/>
    <lineage>
        <taxon>Eukaryota</taxon>
        <taxon>Sar</taxon>
        <taxon>Stramenopiles</taxon>
        <taxon>Ochrophyta</taxon>
        <taxon>Bacillariophyta</taxon>
        <taxon>Bacillariophyceae</taxon>
        <taxon>Bacillariophycidae</taxon>
        <taxon>Naviculales</taxon>
        <taxon>Phaeodactylaceae</taxon>
        <taxon>Phaeodactylum</taxon>
    </lineage>
</organism>
<dbReference type="PANTHER" id="PTHR12049:SF7">
    <property type="entry name" value="PROTEIN ARGININE METHYLTRANSFERASE NDUFAF7, MITOCHONDRIAL"/>
    <property type="match status" value="1"/>
</dbReference>
<evidence type="ECO:0000256" key="3">
    <source>
        <dbReference type="ARBA" id="ARBA00022603"/>
    </source>
</evidence>
<feature type="non-terminal residue" evidence="8">
    <location>
        <position position="1"/>
    </location>
</feature>
<dbReference type="SUPFAM" id="SSF53335">
    <property type="entry name" value="S-adenosyl-L-methionine-dependent methyltransferases"/>
    <property type="match status" value="1"/>
</dbReference>
<keyword evidence="5 7" id="KW-0496">Mitochondrion</keyword>
<dbReference type="GO" id="GO:0032981">
    <property type="term" value="P:mitochondrial respiratory chain complex I assembly"/>
    <property type="evidence" value="ECO:0007669"/>
    <property type="project" value="TreeGrafter"/>
</dbReference>
<dbReference type="GeneID" id="7195455"/>
<proteinExistence type="inferred from homology"/>
<evidence type="ECO:0000256" key="7">
    <source>
        <dbReference type="RuleBase" id="RU364114"/>
    </source>
</evidence>
<evidence type="ECO:0000256" key="2">
    <source>
        <dbReference type="ARBA" id="ARBA00005891"/>
    </source>
</evidence>
<comment type="subcellular location">
    <subcellularLocation>
        <location evidence="1 7">Mitochondrion</location>
    </subcellularLocation>
</comment>
<dbReference type="InParanoid" id="B7G9I1"/>
<dbReference type="Gene3D" id="3.40.50.12710">
    <property type="match status" value="1"/>
</dbReference>
<name>B7G9I1_PHATC</name>
<comment type="function">
    <text evidence="7">Arginine methyltransferase involved in the assembly or stability of mitochondrial NADH:ubiquinone oxidoreductase complex (complex I).</text>
</comment>
<evidence type="ECO:0000313" key="9">
    <source>
        <dbReference type="Proteomes" id="UP000000759"/>
    </source>
</evidence>
<dbReference type="EMBL" id="CM000622">
    <property type="protein sequence ID" value="EEC44958.1"/>
    <property type="molecule type" value="Genomic_DNA"/>
</dbReference>
<evidence type="ECO:0000256" key="1">
    <source>
        <dbReference type="ARBA" id="ARBA00004173"/>
    </source>
</evidence>
<dbReference type="PANTHER" id="PTHR12049">
    <property type="entry name" value="PROTEIN ARGININE METHYLTRANSFERASE NDUFAF7, MITOCHONDRIAL"/>
    <property type="match status" value="1"/>
</dbReference>
<gene>
    <name evidence="8" type="ORF">PHATRDRAFT_15641</name>
</gene>
<dbReference type="HOGENOM" id="CLU_024840_3_1_1"/>
<accession>B7G9I1</accession>
<reference evidence="8 9" key="1">
    <citation type="journal article" date="2008" name="Nature">
        <title>The Phaeodactylum genome reveals the evolutionary history of diatom genomes.</title>
        <authorList>
            <person name="Bowler C."/>
            <person name="Allen A.E."/>
            <person name="Badger J.H."/>
            <person name="Grimwood J."/>
            <person name="Jabbari K."/>
            <person name="Kuo A."/>
            <person name="Maheswari U."/>
            <person name="Martens C."/>
            <person name="Maumus F."/>
            <person name="Otillar R.P."/>
            <person name="Rayko E."/>
            <person name="Salamov A."/>
            <person name="Vandepoele K."/>
            <person name="Beszteri B."/>
            <person name="Gruber A."/>
            <person name="Heijde M."/>
            <person name="Katinka M."/>
            <person name="Mock T."/>
            <person name="Valentin K."/>
            <person name="Verret F."/>
            <person name="Berges J.A."/>
            <person name="Brownlee C."/>
            <person name="Cadoret J.P."/>
            <person name="Chiovitti A."/>
            <person name="Choi C.J."/>
            <person name="Coesel S."/>
            <person name="De Martino A."/>
            <person name="Detter J.C."/>
            <person name="Durkin C."/>
            <person name="Falciatore A."/>
            <person name="Fournet J."/>
            <person name="Haruta M."/>
            <person name="Huysman M.J."/>
            <person name="Jenkins B.D."/>
            <person name="Jiroutova K."/>
            <person name="Jorgensen R.E."/>
            <person name="Joubert Y."/>
            <person name="Kaplan A."/>
            <person name="Kroger N."/>
            <person name="Kroth P.G."/>
            <person name="La Roche J."/>
            <person name="Lindquist E."/>
            <person name="Lommer M."/>
            <person name="Martin-Jezequel V."/>
            <person name="Lopez P.J."/>
            <person name="Lucas S."/>
            <person name="Mangogna M."/>
            <person name="McGinnis K."/>
            <person name="Medlin L.K."/>
            <person name="Montsant A."/>
            <person name="Oudot-Le Secq M.P."/>
            <person name="Napoli C."/>
            <person name="Obornik M."/>
            <person name="Parker M.S."/>
            <person name="Petit J.L."/>
            <person name="Porcel B.M."/>
            <person name="Poulsen N."/>
            <person name="Robison M."/>
            <person name="Rychlewski L."/>
            <person name="Rynearson T.A."/>
            <person name="Schmutz J."/>
            <person name="Shapiro H."/>
            <person name="Siaut M."/>
            <person name="Stanley M."/>
            <person name="Sussman M.R."/>
            <person name="Taylor A.R."/>
            <person name="Vardi A."/>
            <person name="von Dassow P."/>
            <person name="Vyverman W."/>
            <person name="Willis A."/>
            <person name="Wyrwicz L.S."/>
            <person name="Rokhsar D.S."/>
            <person name="Weissenbach J."/>
            <person name="Armbrust E.V."/>
            <person name="Green B.R."/>
            <person name="Van de Peer Y."/>
            <person name="Grigoriev I.V."/>
        </authorList>
    </citation>
    <scope>NUCLEOTIDE SEQUENCE [LARGE SCALE GENOMIC DNA]</scope>
    <source>
        <strain evidence="8 9">CCAP 1055/1</strain>
    </source>
</reference>
<dbReference type="KEGG" id="pti:PHATRDRAFT_15641"/>
<dbReference type="AlphaFoldDB" id="B7G9I1"/>
<feature type="non-terminal residue" evidence="8">
    <location>
        <position position="349"/>
    </location>
</feature>
<dbReference type="GO" id="GO:0032259">
    <property type="term" value="P:methylation"/>
    <property type="evidence" value="ECO:0007669"/>
    <property type="project" value="UniProtKB-KW"/>
</dbReference>
<dbReference type="Proteomes" id="UP000000759">
    <property type="component" value="Chromosome 20"/>
</dbReference>
<dbReference type="eggNOG" id="KOG2901">
    <property type="taxonomic scope" value="Eukaryota"/>
</dbReference>
<comment type="catalytic activity">
    <reaction evidence="6 7">
        <text>L-arginyl-[protein] + 2 S-adenosyl-L-methionine = N(omega),N(omega)'-dimethyl-L-arginyl-[protein] + 2 S-adenosyl-L-homocysteine + 2 H(+)</text>
        <dbReference type="Rhea" id="RHEA:48108"/>
        <dbReference type="Rhea" id="RHEA-COMP:10532"/>
        <dbReference type="Rhea" id="RHEA-COMP:11992"/>
        <dbReference type="ChEBI" id="CHEBI:15378"/>
        <dbReference type="ChEBI" id="CHEBI:29965"/>
        <dbReference type="ChEBI" id="CHEBI:57856"/>
        <dbReference type="ChEBI" id="CHEBI:59789"/>
        <dbReference type="ChEBI" id="CHEBI:88221"/>
        <dbReference type="EC" id="2.1.1.320"/>
    </reaction>
</comment>
<dbReference type="InterPro" id="IPR003788">
    <property type="entry name" value="NDUFAF7"/>
</dbReference>
<keyword evidence="4 7" id="KW-0808">Transferase</keyword>